<dbReference type="SUPFAM" id="SSF51445">
    <property type="entry name" value="(Trans)glycosidases"/>
    <property type="match status" value="1"/>
</dbReference>
<organism evidence="3 4">
    <name type="scientific">Victivallis vadensis</name>
    <dbReference type="NCBI Taxonomy" id="172901"/>
    <lineage>
        <taxon>Bacteria</taxon>
        <taxon>Pseudomonadati</taxon>
        <taxon>Lentisphaerota</taxon>
        <taxon>Lentisphaeria</taxon>
        <taxon>Victivallales</taxon>
        <taxon>Victivallaceae</taxon>
        <taxon>Victivallis</taxon>
    </lineage>
</organism>
<proteinExistence type="predicted"/>
<sequence>MREFDSMRMLLRYGFVLLLTLTVLPLRALDAPPPRNLIPELNFQNPAGWSLGSEGTIQSVGGKFADQVLEIRRSNGSLYQPVSYQLNRKQLRNNTVYTFGAWVQGTQDSNPSLAIEFHDEAGKYLSGVYLGDHNPSMTEWHLFSGEFTTPENAGHAKLTLFLPQNRVGINRFCGMFVAQAERPPELWLYWKSPRGTLFTDAEKTEMTFGIQMLGLPENLTGKTLPLRASIEQSGTEYGSSSGNWRPTAREIAFTLPVHPGYSEVRVEITTPDGRPVAVRKMPLTAAPASEASRPGTVSIDAKGRIRVDGKKFLPIGLYMNSVDDRLKQPRNLEEDLQIIAQSPFNCILDYSAMSWKEPEKIMEFCEANGIKVIAPLGADQNIPLMGRFQNSPPLLAWYIADEPPGSELENILKRKAELLKRDFRHPVLAVFCRDNDVVRFASLCDLYGMDHYSITNPGDTLDGVVSGLENTLRALGTPTLPLVGVPQFHNIGNYATRNPEEYAKYRAPTETEMRASVWLDAISGAKAFLGYSYFDLFSGVNGKAEFDRRWPEVCRVGADLRNLSDYLLGDVPMRKIVFRGDGGILRGGLFSADDGRRCVLIAAPHGPVKGSFTLPVGWKPKSCYGHVRPLGGNRWEFSADGAAAELLID</sequence>
<evidence type="ECO:0000259" key="2">
    <source>
        <dbReference type="Pfam" id="PF02018"/>
    </source>
</evidence>
<dbReference type="Gene3D" id="3.20.20.80">
    <property type="entry name" value="Glycosidases"/>
    <property type="match status" value="1"/>
</dbReference>
<dbReference type="GO" id="GO:0016798">
    <property type="term" value="F:hydrolase activity, acting on glycosyl bonds"/>
    <property type="evidence" value="ECO:0007669"/>
    <property type="project" value="InterPro"/>
</dbReference>
<dbReference type="RefSeq" id="WP_168961461.1">
    <property type="nucleotide sequence ID" value="NZ_CALXNT010000054.1"/>
</dbReference>
<dbReference type="EMBL" id="JABAEW010000003">
    <property type="protein sequence ID" value="NMD85428.1"/>
    <property type="molecule type" value="Genomic_DNA"/>
</dbReference>
<dbReference type="Gene3D" id="2.60.120.260">
    <property type="entry name" value="Galactose-binding domain-like"/>
    <property type="match status" value="1"/>
</dbReference>
<gene>
    <name evidence="3" type="ORF">HF882_02400</name>
</gene>
<dbReference type="Pfam" id="PF02018">
    <property type="entry name" value="CBM_4_9"/>
    <property type="match status" value="1"/>
</dbReference>
<accession>A0A848AQT0</accession>
<name>A0A848AQT0_9BACT</name>
<feature type="domain" description="CBM-cenC" evidence="2">
    <location>
        <begin position="46"/>
        <end position="163"/>
    </location>
</feature>
<comment type="caution">
    <text evidence="3">The sequence shown here is derived from an EMBL/GenBank/DDBJ whole genome shotgun (WGS) entry which is preliminary data.</text>
</comment>
<dbReference type="InterPro" id="IPR017853">
    <property type="entry name" value="GH"/>
</dbReference>
<evidence type="ECO:0000256" key="1">
    <source>
        <dbReference type="ARBA" id="ARBA00022801"/>
    </source>
</evidence>
<evidence type="ECO:0000313" key="4">
    <source>
        <dbReference type="Proteomes" id="UP000576225"/>
    </source>
</evidence>
<dbReference type="Proteomes" id="UP000576225">
    <property type="component" value="Unassembled WGS sequence"/>
</dbReference>
<dbReference type="AlphaFoldDB" id="A0A848AQT0"/>
<keyword evidence="1" id="KW-0378">Hydrolase</keyword>
<protein>
    <recommendedName>
        <fullName evidence="2">CBM-cenC domain-containing protein</fullName>
    </recommendedName>
</protein>
<evidence type="ECO:0000313" key="3">
    <source>
        <dbReference type="EMBL" id="NMD85428.1"/>
    </source>
</evidence>
<dbReference type="InterPro" id="IPR003305">
    <property type="entry name" value="CenC_carb-bd"/>
</dbReference>
<reference evidence="3 4" key="1">
    <citation type="submission" date="2020-04" db="EMBL/GenBank/DDBJ databases">
        <authorList>
            <person name="Hitch T.C.A."/>
            <person name="Wylensek D."/>
            <person name="Clavel T."/>
        </authorList>
    </citation>
    <scope>NUCLEOTIDE SEQUENCE [LARGE SCALE GENOMIC DNA]</scope>
    <source>
        <strain evidence="3 4">COR2-253-APC-1A</strain>
    </source>
</reference>